<evidence type="ECO:0000313" key="4">
    <source>
        <dbReference type="Proteomes" id="UP000006764"/>
    </source>
</evidence>
<dbReference type="OrthoDB" id="183980at2"/>
<dbReference type="RefSeq" id="WP_008737996.1">
    <property type="nucleotide sequence ID" value="NZ_CP004387.1"/>
</dbReference>
<name>A0A0B4XKK2_9GAMM</name>
<protein>
    <recommendedName>
        <fullName evidence="2">Protein-glutamine gamma-glutamyltransferase-like C-terminal domain-containing protein</fullName>
    </recommendedName>
</protein>
<dbReference type="InterPro" id="IPR025403">
    <property type="entry name" value="TgpA-like_C"/>
</dbReference>
<keyword evidence="1" id="KW-0472">Membrane</keyword>
<proteinExistence type="predicted"/>
<keyword evidence="4" id="KW-1185">Reference proteome</keyword>
<evidence type="ECO:0000259" key="2">
    <source>
        <dbReference type="Pfam" id="PF13559"/>
    </source>
</evidence>
<reference evidence="3 4" key="1">
    <citation type="journal article" date="2012" name="J. Bacteriol.">
        <title>Genome sequence of an alkane-degrading bacterium, Alcanivorax pacificus type strain W11-5, isolated from deep sea sediment.</title>
        <authorList>
            <person name="Lai Q."/>
            <person name="Shao Z."/>
        </authorList>
    </citation>
    <scope>NUCLEOTIDE SEQUENCE [LARGE SCALE GENOMIC DNA]</scope>
    <source>
        <strain evidence="3 4">W11-5</strain>
    </source>
</reference>
<feature type="transmembrane region" description="Helical" evidence="1">
    <location>
        <begin position="151"/>
        <end position="176"/>
    </location>
</feature>
<dbReference type="EMBL" id="CP004387">
    <property type="protein sequence ID" value="AJD47626.1"/>
    <property type="molecule type" value="Genomic_DNA"/>
</dbReference>
<feature type="transmembrane region" description="Helical" evidence="1">
    <location>
        <begin position="32"/>
        <end position="53"/>
    </location>
</feature>
<evidence type="ECO:0000313" key="3">
    <source>
        <dbReference type="EMBL" id="AJD47626.1"/>
    </source>
</evidence>
<keyword evidence="1" id="KW-1133">Transmembrane helix</keyword>
<gene>
    <name evidence="3" type="ORF">S7S_06050</name>
</gene>
<feature type="transmembrane region" description="Helical" evidence="1">
    <location>
        <begin position="196"/>
        <end position="222"/>
    </location>
</feature>
<feature type="transmembrane region" description="Helical" evidence="1">
    <location>
        <begin position="336"/>
        <end position="354"/>
    </location>
</feature>
<sequence length="491" mass="56249">MSNGHQARIAPRPPWQAIDLGTRLYRQWWRPLTLIWLLTTLPVAALLWAWAGPESLLAPLLFWWLKPLWERPLLEYCARALFGEHTPVLTLLRQFPRYGLSYLFDQLTWRRLSPSRSYFAPVFQLEKGDRKQIRTRLRALQLPPTSHSGTLTLLVLHLEQGLMISLMMLAWVLVPWEVHLDLQYWLADHIGQYGRALLVCWYLAMVLMEPLYVCCGFALYLNKRTWLEGWDLEPGLRRIGAQRRPGVTALLLAALLLPAFAPPPAQADTAAPAREQAIEIIADDDFMSMRLEQGWRQRDEYRNDLLDRAIRWLLDQDFDGNERPRNDLSLGWLNDLLRIIAWGALIAVLCWLLWSQRHRLGLPVTDPAPRRTAPTVRGMSIARDSLPDDPEQAIRAALAAGDIRLALSLLYRITLSELHQRHGLRIALGATEGEVLRQLQQRQPSDPLTGFLGRLTPVWVALAWGHRPAAPEQVSQLLDDWRASLATESTA</sequence>
<dbReference type="Pfam" id="PF13559">
    <property type="entry name" value="DUF4129"/>
    <property type="match status" value="1"/>
</dbReference>
<dbReference type="AlphaFoldDB" id="A0A0B4XKK2"/>
<evidence type="ECO:0000256" key="1">
    <source>
        <dbReference type="SAM" id="Phobius"/>
    </source>
</evidence>
<accession>A0A0B4XKK2</accession>
<organism evidence="3 4">
    <name type="scientific">Isoalcanivorax pacificus W11-5</name>
    <dbReference type="NCBI Taxonomy" id="391936"/>
    <lineage>
        <taxon>Bacteria</taxon>
        <taxon>Pseudomonadati</taxon>
        <taxon>Pseudomonadota</taxon>
        <taxon>Gammaproteobacteria</taxon>
        <taxon>Oceanospirillales</taxon>
        <taxon>Alcanivoracaceae</taxon>
        <taxon>Isoalcanivorax</taxon>
    </lineage>
</organism>
<dbReference type="KEGG" id="apac:S7S_06050"/>
<dbReference type="Proteomes" id="UP000006764">
    <property type="component" value="Chromosome"/>
</dbReference>
<feature type="domain" description="Protein-glutamine gamma-glutamyltransferase-like C-terminal" evidence="2">
    <location>
        <begin position="410"/>
        <end position="482"/>
    </location>
</feature>
<keyword evidence="1" id="KW-0812">Transmembrane</keyword>
<dbReference type="STRING" id="391936.S7S_06050"/>
<dbReference type="HOGENOM" id="CLU_040278_0_0_6"/>